<keyword evidence="1" id="KW-1133">Transmembrane helix</keyword>
<comment type="caution">
    <text evidence="3">The sequence shown here is derived from an EMBL/GenBank/DDBJ whole genome shotgun (WGS) entry which is preliminary data.</text>
</comment>
<keyword evidence="1" id="KW-0472">Membrane</keyword>
<sequence>MTRVLVRDTRAGVGMIVALAMPVAIGAAALAVDVGSATLATRKLQGVADAAALAAATDPAHAHAAAERAVAAAGLAVTVDIAAVPGRYRADATVPVAERYTAGAMPADAARVTLTAATPTYFGRIFGAHAITIRRSATAAQTRMASFAIGSRLASIDGGVLNALLSGLTGSSISLKVLDYRALADADVDLFAWLDALRTQAHVSAGSYDELLGTSVSVGDALAAAASVTRDSAAAEALRTLATQVGDATMPLDRLIDLGPLGGANAGPEGFARINALSLISTLLERSSAERRIRLDLGGAVAGLATTRVTIALGEPEKQSPWIAIGDTGAPVVRTAQARLYVEAAAGTAALPGLGGLASIRLPLFVELASAEARLDAIDCPAPDARTVTLGARTNPGHAAIAQIDPAQLDDFTTPVALHPAKVLDTLLLDIEARADIDLGAAEQWQSVRFEEADIAGGTPKSVESGSAVGGVAQSLAHNVTLTPVLAGLPLPVGPVLGAVGGQLNLLAPTVDGLVNLVTGAAGVHYGEADLRVTGAKCGIARLVA</sequence>
<dbReference type="Proteomes" id="UP000266568">
    <property type="component" value="Unassembled WGS sequence"/>
</dbReference>
<feature type="domain" description="Putative Flp pilus-assembly TadG-like N-terminal" evidence="2">
    <location>
        <begin position="12"/>
        <end position="58"/>
    </location>
</feature>
<dbReference type="RefSeq" id="WP_119036915.1">
    <property type="nucleotide sequence ID" value="NZ_QXDC01000004.1"/>
</dbReference>
<dbReference type="Pfam" id="PF13400">
    <property type="entry name" value="Tad"/>
    <property type="match status" value="1"/>
</dbReference>
<reference evidence="3 4" key="1">
    <citation type="submission" date="2018-08" db="EMBL/GenBank/DDBJ databases">
        <title>Genomic Encyclopedia of Type Strains, Phase IV (KMG-IV): sequencing the most valuable type-strain genomes for metagenomic binning, comparative biology and taxonomic classification.</title>
        <authorList>
            <person name="Goeker M."/>
        </authorList>
    </citation>
    <scope>NUCLEOTIDE SEQUENCE [LARGE SCALE GENOMIC DNA]</scope>
    <source>
        <strain evidence="3 4">DSM 25527</strain>
    </source>
</reference>
<keyword evidence="1" id="KW-0812">Transmembrane</keyword>
<evidence type="ECO:0000259" key="2">
    <source>
        <dbReference type="Pfam" id="PF13400"/>
    </source>
</evidence>
<evidence type="ECO:0000256" key="1">
    <source>
        <dbReference type="SAM" id="Phobius"/>
    </source>
</evidence>
<dbReference type="InterPro" id="IPR028087">
    <property type="entry name" value="Tad_N"/>
</dbReference>
<dbReference type="OrthoDB" id="7630116at2"/>
<name>A0A397NJE2_9SPHN</name>
<protein>
    <submittedName>
        <fullName evidence="3">Putative membrane protein</fullName>
    </submittedName>
</protein>
<dbReference type="AlphaFoldDB" id="A0A397NJE2"/>
<proteinExistence type="predicted"/>
<accession>A0A397NJE2</accession>
<organism evidence="3 4">
    <name type="scientific">Hephaestia caeni</name>
    <dbReference type="NCBI Taxonomy" id="645617"/>
    <lineage>
        <taxon>Bacteria</taxon>
        <taxon>Pseudomonadati</taxon>
        <taxon>Pseudomonadota</taxon>
        <taxon>Alphaproteobacteria</taxon>
        <taxon>Sphingomonadales</taxon>
        <taxon>Sphingomonadaceae</taxon>
        <taxon>Hephaestia</taxon>
    </lineage>
</organism>
<evidence type="ECO:0000313" key="4">
    <source>
        <dbReference type="Proteomes" id="UP000266568"/>
    </source>
</evidence>
<keyword evidence="4" id="KW-1185">Reference proteome</keyword>
<feature type="transmembrane region" description="Helical" evidence="1">
    <location>
        <begin position="12"/>
        <end position="32"/>
    </location>
</feature>
<evidence type="ECO:0000313" key="3">
    <source>
        <dbReference type="EMBL" id="RIA37630.1"/>
    </source>
</evidence>
<gene>
    <name evidence="3" type="ORF">DFR49_3517</name>
</gene>
<dbReference type="EMBL" id="QXDC01000004">
    <property type="protein sequence ID" value="RIA37630.1"/>
    <property type="molecule type" value="Genomic_DNA"/>
</dbReference>